<gene>
    <name evidence="1" type="ORF">XM53_16450</name>
</gene>
<dbReference type="Proteomes" id="UP000051295">
    <property type="component" value="Unassembled WGS sequence"/>
</dbReference>
<reference evidence="1 2" key="1">
    <citation type="submission" date="2015-04" db="EMBL/GenBank/DDBJ databases">
        <title>The draft genome sequence of Roseovarius sp.R12b.</title>
        <authorList>
            <person name="Li G."/>
            <person name="Lai Q."/>
            <person name="Shao Z."/>
            <person name="Yan P."/>
        </authorList>
    </citation>
    <scope>NUCLEOTIDE SEQUENCE [LARGE SCALE GENOMIC DNA]</scope>
    <source>
        <strain evidence="1 2">R12B</strain>
    </source>
</reference>
<protein>
    <submittedName>
        <fullName evidence="1">Uncharacterized protein</fullName>
    </submittedName>
</protein>
<evidence type="ECO:0000313" key="2">
    <source>
        <dbReference type="Proteomes" id="UP000051295"/>
    </source>
</evidence>
<keyword evidence="2" id="KW-1185">Reference proteome</keyword>
<comment type="caution">
    <text evidence="1">The sequence shown here is derived from an EMBL/GenBank/DDBJ whole genome shotgun (WGS) entry which is preliminary data.</text>
</comment>
<name>A0A0T5NRH9_9RHOB</name>
<dbReference type="EMBL" id="LAXJ01000019">
    <property type="protein sequence ID" value="KRS11525.1"/>
    <property type="molecule type" value="Genomic_DNA"/>
</dbReference>
<accession>A0A0T5NRH9</accession>
<sequence>MKPTKIVEYVIITCHPLLDCPKRGIAMWGVQCNVVDSLQQAFKCRIQLKLFFNGLAGRQIEKEFFIGKSCAAQFDRYFRSFVV</sequence>
<proteinExistence type="predicted"/>
<organism evidence="1 2">
    <name type="scientific">Roseovarius atlanticus</name>
    <dbReference type="NCBI Taxonomy" id="1641875"/>
    <lineage>
        <taxon>Bacteria</taxon>
        <taxon>Pseudomonadati</taxon>
        <taxon>Pseudomonadota</taxon>
        <taxon>Alphaproteobacteria</taxon>
        <taxon>Rhodobacterales</taxon>
        <taxon>Roseobacteraceae</taxon>
        <taxon>Roseovarius</taxon>
    </lineage>
</organism>
<evidence type="ECO:0000313" key="1">
    <source>
        <dbReference type="EMBL" id="KRS11525.1"/>
    </source>
</evidence>
<dbReference type="AlphaFoldDB" id="A0A0T5NRH9"/>